<dbReference type="SUPFAM" id="SSF53474">
    <property type="entry name" value="alpha/beta-Hydrolases"/>
    <property type="match status" value="1"/>
</dbReference>
<dbReference type="InterPro" id="IPR010315">
    <property type="entry name" value="DUF915_hydro-like"/>
</dbReference>
<dbReference type="GO" id="GO:0016787">
    <property type="term" value="F:hydrolase activity"/>
    <property type="evidence" value="ECO:0007669"/>
    <property type="project" value="UniProtKB-KW"/>
</dbReference>
<dbReference type="PANTHER" id="PTHR37946">
    <property type="entry name" value="SLL1969 PROTEIN"/>
    <property type="match status" value="1"/>
</dbReference>
<dbReference type="Pfam" id="PF06028">
    <property type="entry name" value="DUF915"/>
    <property type="match status" value="1"/>
</dbReference>
<organism evidence="1 2">
    <name type="scientific">Simiduia curdlanivorans</name>
    <dbReference type="NCBI Taxonomy" id="1492769"/>
    <lineage>
        <taxon>Bacteria</taxon>
        <taxon>Pseudomonadati</taxon>
        <taxon>Pseudomonadota</taxon>
        <taxon>Gammaproteobacteria</taxon>
        <taxon>Cellvibrionales</taxon>
        <taxon>Cellvibrionaceae</taxon>
        <taxon>Simiduia</taxon>
    </lineage>
</organism>
<keyword evidence="1" id="KW-0378">Hydrolase</keyword>
<name>A0ABV8V4E4_9GAMM</name>
<evidence type="ECO:0000313" key="2">
    <source>
        <dbReference type="Proteomes" id="UP001595840"/>
    </source>
</evidence>
<dbReference type="Proteomes" id="UP001595840">
    <property type="component" value="Unassembled WGS sequence"/>
</dbReference>
<proteinExistence type="predicted"/>
<dbReference type="EMBL" id="JBHSCX010000008">
    <property type="protein sequence ID" value="MFC4362618.1"/>
    <property type="molecule type" value="Genomic_DNA"/>
</dbReference>
<sequence>MNNQLRKIALVGLSLTLSACGNFIGLKQNIETIDRDYISIKGVVSSKDCPDCAIMIAVLSNADSAALSRYSIAKIGEVFDFKVPRQDNRAFLFADRNQNFTYDKGESYAWLALDAIEQDASSRPLQIDLKNVQQQAPTYALGNLLSTQQQSIPLQKAKVTKLSNPIFNQESASQGMWRPAEFILAGKAGIYFLGEYSAAKEPVLFVHGIAGNPSEFSSFINQLDHSKYQAWVFFYPSGLALKNVAQGLESLMTEIFIRYKPKRAHLVAHSMGGLVTREYLGLCGAAASCSPWASYTTIASPFGGHASAQGGVDYSPVVMPVWNDMAPSSQFLQQLPISPLPKDLKHHLVIAYLAGESSDSVIEIASQLHQPIQEKAGAVRGFEGSHTGVLKDQALIDYVMAIWQEN</sequence>
<comment type="caution">
    <text evidence="1">The sequence shown here is derived from an EMBL/GenBank/DDBJ whole genome shotgun (WGS) entry which is preliminary data.</text>
</comment>
<dbReference type="PROSITE" id="PS51257">
    <property type="entry name" value="PROKAR_LIPOPROTEIN"/>
    <property type="match status" value="1"/>
</dbReference>
<dbReference type="RefSeq" id="WP_290259339.1">
    <property type="nucleotide sequence ID" value="NZ_JAUFQG010000004.1"/>
</dbReference>
<dbReference type="Gene3D" id="3.40.50.1820">
    <property type="entry name" value="alpha/beta hydrolase"/>
    <property type="match status" value="1"/>
</dbReference>
<protein>
    <submittedName>
        <fullName evidence="1">Lipase family alpha/beta hydrolase</fullName>
    </submittedName>
</protein>
<gene>
    <name evidence="1" type="ORF">ACFOX3_09905</name>
</gene>
<keyword evidence="2" id="KW-1185">Reference proteome</keyword>
<dbReference type="PANTHER" id="PTHR37946:SF1">
    <property type="entry name" value="SLL1969 PROTEIN"/>
    <property type="match status" value="1"/>
</dbReference>
<evidence type="ECO:0000313" key="1">
    <source>
        <dbReference type="EMBL" id="MFC4362618.1"/>
    </source>
</evidence>
<accession>A0ABV8V4E4</accession>
<dbReference type="InterPro" id="IPR029058">
    <property type="entry name" value="AB_hydrolase_fold"/>
</dbReference>
<reference evidence="2" key="1">
    <citation type="journal article" date="2019" name="Int. J. Syst. Evol. Microbiol.">
        <title>The Global Catalogue of Microorganisms (GCM) 10K type strain sequencing project: providing services to taxonomists for standard genome sequencing and annotation.</title>
        <authorList>
            <consortium name="The Broad Institute Genomics Platform"/>
            <consortium name="The Broad Institute Genome Sequencing Center for Infectious Disease"/>
            <person name="Wu L."/>
            <person name="Ma J."/>
        </authorList>
    </citation>
    <scope>NUCLEOTIDE SEQUENCE [LARGE SCALE GENOMIC DNA]</scope>
    <source>
        <strain evidence="2">CECT 8570</strain>
    </source>
</reference>